<sequence>MTDTDAEWEYVQLYPGLANALTQLMCDNHEGHLLFSDRYSMADAILADGWRRLPQGVPEPCPQCGDPWCIRCFEGEDLDEMKHMAAQRDAALKRASELEGQLEQAKQFGIGEWRATAWAYEQACATIERQRARADEAERRLAAIEGTEQ</sequence>
<dbReference type="GeneID" id="55010509"/>
<name>A0A410TDZ3_9CAUD</name>
<keyword evidence="3" id="KW-1185">Reference proteome</keyword>
<dbReference type="Proteomes" id="UP000289785">
    <property type="component" value="Segment"/>
</dbReference>
<dbReference type="KEGG" id="vg:55010509"/>
<evidence type="ECO:0000313" key="3">
    <source>
        <dbReference type="Proteomes" id="UP000289785"/>
    </source>
</evidence>
<feature type="coiled-coil region" evidence="1">
    <location>
        <begin position="88"/>
        <end position="147"/>
    </location>
</feature>
<dbReference type="RefSeq" id="YP_009819139.1">
    <property type="nucleotide sequence ID" value="NC_048146.1"/>
</dbReference>
<gene>
    <name evidence="2" type="primary">94</name>
    <name evidence="2" type="ORF">SEA_ASAPAG_94</name>
</gene>
<accession>A0A410TDZ3</accession>
<dbReference type="EMBL" id="MK376961">
    <property type="protein sequence ID" value="QAU07233.1"/>
    <property type="molecule type" value="Genomic_DNA"/>
</dbReference>
<organism evidence="2 3">
    <name type="scientific">Gordonia phage Asapag</name>
    <dbReference type="NCBI Taxonomy" id="2507862"/>
    <lineage>
        <taxon>Viruses</taxon>
        <taxon>Duplodnaviria</taxon>
        <taxon>Heunggongvirae</taxon>
        <taxon>Uroviricota</taxon>
        <taxon>Caudoviricetes</taxon>
        <taxon>Langleyhallvirinae</taxon>
        <taxon>Getalongvirus</taxon>
        <taxon>Getalongvirus asapag</taxon>
    </lineage>
</organism>
<reference evidence="2 3" key="1">
    <citation type="submission" date="2019-01" db="EMBL/GenBank/DDBJ databases">
        <authorList>
            <person name="Case A."/>
            <person name="Jordan N."/>
            <person name="Abdul-Shukar N."/>
            <person name="Baronian N."/>
            <person name="Bartlett E."/>
            <person name="Cordova J."/>
            <person name="Doering K."/>
            <person name="Downer L."/>
            <person name="Harrington M."/>
            <person name="Nillson B."/>
            <person name="Rencher J."/>
            <person name="Sandoval D."/>
            <person name="Weiss L."/>
            <person name="West E."/>
            <person name="Koga A.P."/>
            <person name="Garlena R.A."/>
            <person name="Russell D.A."/>
            <person name="Pope W.H."/>
            <person name="Jacobs-Sera D."/>
            <person name="Hatfull G.F."/>
        </authorList>
    </citation>
    <scope>NUCLEOTIDE SEQUENCE [LARGE SCALE GENOMIC DNA]</scope>
</reference>
<proteinExistence type="predicted"/>
<evidence type="ECO:0000256" key="1">
    <source>
        <dbReference type="SAM" id="Coils"/>
    </source>
</evidence>
<evidence type="ECO:0000313" key="2">
    <source>
        <dbReference type="EMBL" id="QAU07233.1"/>
    </source>
</evidence>
<keyword evidence="1" id="KW-0175">Coiled coil</keyword>
<protein>
    <submittedName>
        <fullName evidence="2">Uncharacterized protein</fullName>
    </submittedName>
</protein>